<evidence type="ECO:0000256" key="3">
    <source>
        <dbReference type="ARBA" id="ARBA00023002"/>
    </source>
</evidence>
<dbReference type="InterPro" id="IPR020904">
    <property type="entry name" value="Sc_DH/Rdtase_CS"/>
</dbReference>
<proteinExistence type="inferred from homology"/>
<reference evidence="4" key="1">
    <citation type="submission" date="2020-01" db="EMBL/GenBank/DDBJ databases">
        <authorList>
            <consortium name="DOE Joint Genome Institute"/>
            <person name="Haridas S."/>
            <person name="Albert R."/>
            <person name="Binder M."/>
            <person name="Bloem J."/>
            <person name="Labutti K."/>
            <person name="Salamov A."/>
            <person name="Andreopoulos B."/>
            <person name="Baker S.E."/>
            <person name="Barry K."/>
            <person name="Bills G."/>
            <person name="Bluhm B.H."/>
            <person name="Cannon C."/>
            <person name="Castanera R."/>
            <person name="Culley D.E."/>
            <person name="Daum C."/>
            <person name="Ezra D."/>
            <person name="Gonzalez J.B."/>
            <person name="Henrissat B."/>
            <person name="Kuo A."/>
            <person name="Liang C."/>
            <person name="Lipzen A."/>
            <person name="Lutzoni F."/>
            <person name="Magnuson J."/>
            <person name="Mondo S."/>
            <person name="Nolan M."/>
            <person name="Ohm R."/>
            <person name="Pangilinan J."/>
            <person name="Park H.-J."/>
            <person name="Ramirez L."/>
            <person name="Alfaro M."/>
            <person name="Sun H."/>
            <person name="Tritt A."/>
            <person name="Yoshinaga Y."/>
            <person name="Zwiers L.-H."/>
            <person name="Turgeon B.G."/>
            <person name="Goodwin S.B."/>
            <person name="Spatafora J.W."/>
            <person name="Crous P.W."/>
            <person name="Grigoriev I.V."/>
        </authorList>
    </citation>
    <scope>NUCLEOTIDE SEQUENCE</scope>
    <source>
        <strain evidence="4">CBS 394.84</strain>
    </source>
</reference>
<keyword evidence="3" id="KW-0560">Oxidoreductase</keyword>
<name>A0A9P4GA25_9PLEO</name>
<dbReference type="Gene3D" id="3.40.50.720">
    <property type="entry name" value="NAD(P)-binding Rossmann-like Domain"/>
    <property type="match status" value="1"/>
</dbReference>
<evidence type="ECO:0000256" key="2">
    <source>
        <dbReference type="ARBA" id="ARBA00022857"/>
    </source>
</evidence>
<evidence type="ECO:0000256" key="1">
    <source>
        <dbReference type="ARBA" id="ARBA00006484"/>
    </source>
</evidence>
<sequence length="262" mass="28721">MEFPTPKGIETYHTKPYAAIDVSRPEVSAAGKHFAKAGSLKIAITGRRQQILDEAQKKIESAYPKTTVLTLQGDVADRAAVTTAFKKTLKTFGPIDVLVSNAGYMPGYEPIGGETSPDEWWSTFETNDAVVINLTSAAVNAVLPGQSAYTSSKIAVTRLFESFQAENPQFRVVNVAPGVVLTSMHQKTVSHFDKEGWPQLPLDDIELPASYMVWASSPEAHSIKGKFVWANWDVDELKRVLEESENKQLLRLAVDGVPTLSL</sequence>
<dbReference type="Proteomes" id="UP000800039">
    <property type="component" value="Unassembled WGS sequence"/>
</dbReference>
<dbReference type="RefSeq" id="XP_040784194.1">
    <property type="nucleotide sequence ID" value="XM_040937219.1"/>
</dbReference>
<dbReference type="PROSITE" id="PS00061">
    <property type="entry name" value="ADH_SHORT"/>
    <property type="match status" value="1"/>
</dbReference>
<comment type="similarity">
    <text evidence="1">Belongs to the short-chain dehydrogenases/reductases (SDR) family.</text>
</comment>
<keyword evidence="2" id="KW-0521">NADP</keyword>
<protein>
    <submittedName>
        <fullName evidence="4">NAD(P)-binding protein</fullName>
    </submittedName>
</protein>
<dbReference type="SUPFAM" id="SSF51735">
    <property type="entry name" value="NAD(P)-binding Rossmann-fold domains"/>
    <property type="match status" value="1"/>
</dbReference>
<dbReference type="InterPro" id="IPR036291">
    <property type="entry name" value="NAD(P)-bd_dom_sf"/>
</dbReference>
<dbReference type="GeneID" id="63854469"/>
<dbReference type="GO" id="GO:0016491">
    <property type="term" value="F:oxidoreductase activity"/>
    <property type="evidence" value="ECO:0007669"/>
    <property type="project" value="UniProtKB-KW"/>
</dbReference>
<accession>A0A9P4GA25</accession>
<evidence type="ECO:0000313" key="5">
    <source>
        <dbReference type="Proteomes" id="UP000800039"/>
    </source>
</evidence>
<dbReference type="PANTHER" id="PTHR42901">
    <property type="entry name" value="ALCOHOL DEHYDROGENASE"/>
    <property type="match status" value="1"/>
</dbReference>
<dbReference type="CDD" id="cd05233">
    <property type="entry name" value="SDR_c"/>
    <property type="match status" value="1"/>
</dbReference>
<dbReference type="AlphaFoldDB" id="A0A9P4GA25"/>
<dbReference type="PRINTS" id="PR00081">
    <property type="entry name" value="GDHRDH"/>
</dbReference>
<dbReference type="Pfam" id="PF00106">
    <property type="entry name" value="adh_short"/>
    <property type="match status" value="1"/>
</dbReference>
<comment type="caution">
    <text evidence="4">The sequence shown here is derived from an EMBL/GenBank/DDBJ whole genome shotgun (WGS) entry which is preliminary data.</text>
</comment>
<dbReference type="InterPro" id="IPR002347">
    <property type="entry name" value="SDR_fam"/>
</dbReference>
<keyword evidence="5" id="KW-1185">Reference proteome</keyword>
<dbReference type="PANTHER" id="PTHR42901:SF1">
    <property type="entry name" value="ALCOHOL DEHYDROGENASE"/>
    <property type="match status" value="1"/>
</dbReference>
<dbReference type="OrthoDB" id="1933717at2759"/>
<organism evidence="4 5">
    <name type="scientific">Cucurbitaria berberidis CBS 394.84</name>
    <dbReference type="NCBI Taxonomy" id="1168544"/>
    <lineage>
        <taxon>Eukaryota</taxon>
        <taxon>Fungi</taxon>
        <taxon>Dikarya</taxon>
        <taxon>Ascomycota</taxon>
        <taxon>Pezizomycotina</taxon>
        <taxon>Dothideomycetes</taxon>
        <taxon>Pleosporomycetidae</taxon>
        <taxon>Pleosporales</taxon>
        <taxon>Pleosporineae</taxon>
        <taxon>Cucurbitariaceae</taxon>
        <taxon>Cucurbitaria</taxon>
    </lineage>
</organism>
<evidence type="ECO:0000313" key="4">
    <source>
        <dbReference type="EMBL" id="KAF1841631.1"/>
    </source>
</evidence>
<gene>
    <name evidence="4" type="ORF">K460DRAFT_409089</name>
</gene>
<dbReference type="EMBL" id="ML976618">
    <property type="protein sequence ID" value="KAF1841631.1"/>
    <property type="molecule type" value="Genomic_DNA"/>
</dbReference>